<organism evidence="2 3">
    <name type="scientific">Uabimicrobium amorphum</name>
    <dbReference type="NCBI Taxonomy" id="2596890"/>
    <lineage>
        <taxon>Bacteria</taxon>
        <taxon>Pseudomonadati</taxon>
        <taxon>Planctomycetota</taxon>
        <taxon>Candidatus Uabimicrobiia</taxon>
        <taxon>Candidatus Uabimicrobiales</taxon>
        <taxon>Candidatus Uabimicrobiaceae</taxon>
        <taxon>Candidatus Uabimicrobium</taxon>
    </lineage>
</organism>
<evidence type="ECO:0000313" key="2">
    <source>
        <dbReference type="EMBL" id="BBM82497.1"/>
    </source>
</evidence>
<dbReference type="KEGG" id="uam:UABAM_00840"/>
<name>A0A5S9IJ50_UABAM</name>
<proteinExistence type="predicted"/>
<protein>
    <submittedName>
        <fullName evidence="2">Serine/threonine protein kinase</fullName>
    </submittedName>
</protein>
<keyword evidence="2" id="KW-0808">Transferase</keyword>
<keyword evidence="3" id="KW-1185">Reference proteome</keyword>
<dbReference type="PROSITE" id="PS50011">
    <property type="entry name" value="PROTEIN_KINASE_DOM"/>
    <property type="match status" value="1"/>
</dbReference>
<dbReference type="RefSeq" id="WP_151966737.1">
    <property type="nucleotide sequence ID" value="NZ_AP019860.1"/>
</dbReference>
<dbReference type="Proteomes" id="UP000326354">
    <property type="component" value="Chromosome"/>
</dbReference>
<dbReference type="Gene3D" id="1.10.510.10">
    <property type="entry name" value="Transferase(Phosphotransferase) domain 1"/>
    <property type="match status" value="1"/>
</dbReference>
<feature type="domain" description="Protein kinase" evidence="1">
    <location>
        <begin position="169"/>
        <end position="426"/>
    </location>
</feature>
<accession>A0A5S9IJ50</accession>
<keyword evidence="2" id="KW-0418">Kinase</keyword>
<keyword evidence="2" id="KW-0723">Serine/threonine-protein kinase</keyword>
<reference evidence="2 3" key="1">
    <citation type="submission" date="2019-08" db="EMBL/GenBank/DDBJ databases">
        <title>Complete genome sequence of Candidatus Uab amorphum.</title>
        <authorList>
            <person name="Shiratori T."/>
            <person name="Suzuki S."/>
            <person name="Kakizawa Y."/>
            <person name="Ishida K."/>
        </authorList>
    </citation>
    <scope>NUCLEOTIDE SEQUENCE [LARGE SCALE GENOMIC DNA]</scope>
    <source>
        <strain evidence="2 3">SRT547</strain>
    </source>
</reference>
<dbReference type="AlphaFoldDB" id="A0A5S9IJ50"/>
<evidence type="ECO:0000259" key="1">
    <source>
        <dbReference type="PROSITE" id="PS50011"/>
    </source>
</evidence>
<dbReference type="InterPro" id="IPR011009">
    <property type="entry name" value="Kinase-like_dom_sf"/>
</dbReference>
<dbReference type="SUPFAM" id="SSF56112">
    <property type="entry name" value="Protein kinase-like (PK-like)"/>
    <property type="match status" value="1"/>
</dbReference>
<dbReference type="InterPro" id="IPR000719">
    <property type="entry name" value="Prot_kinase_dom"/>
</dbReference>
<gene>
    <name evidence="2" type="ORF">UABAM_00840</name>
</gene>
<dbReference type="Pfam" id="PF00069">
    <property type="entry name" value="Pkinase"/>
    <property type="match status" value="1"/>
</dbReference>
<dbReference type="GO" id="GO:0005524">
    <property type="term" value="F:ATP binding"/>
    <property type="evidence" value="ECO:0007669"/>
    <property type="project" value="InterPro"/>
</dbReference>
<sequence>MKPLLMLALVILIILTIYLYRIVPWLRLVLRQPDVVFLIGCSKEVLQKLKAMLKGYELHLVTDIDDFYPYHKRLCLFIIELDESKSYPLNIYDIFKKETKEKKRAPVLFVGKQVNELQLKQWKYRGHDFVYAEELDSNQDLFMDKMEKLIGKRRPALLPKKGTTFLGKYRVTKELERNSVYCKFAGTATGNNIPVDLYFLPSEYWAEEIKQRLRKIVDASELEDFSLYTVLESQNDSHSRCFVLHNYEGITLEDFVRKKGNLNMLEAKIILLQLAKGVQACHSIELYHGNIVPENVFIPYERGTKTPDIAAIKLYGVEKWPRYKKLAGAKMINTSRIAKNSLELAEYFPPEYLEDKPSKRYDLFQLGALIVFILRGRIPYMQTGKHQPKTTQDVPELSISAIESANSEEQLEKVANYFMGVDGEKQ</sequence>
<dbReference type="GO" id="GO:0004674">
    <property type="term" value="F:protein serine/threonine kinase activity"/>
    <property type="evidence" value="ECO:0007669"/>
    <property type="project" value="UniProtKB-KW"/>
</dbReference>
<evidence type="ECO:0000313" key="3">
    <source>
        <dbReference type="Proteomes" id="UP000326354"/>
    </source>
</evidence>
<dbReference type="EMBL" id="AP019860">
    <property type="protein sequence ID" value="BBM82497.1"/>
    <property type="molecule type" value="Genomic_DNA"/>
</dbReference>